<dbReference type="AlphaFoldDB" id="A0A5B7FUJ0"/>
<dbReference type="EMBL" id="VSRR010008732">
    <property type="protein sequence ID" value="MPC49216.1"/>
    <property type="molecule type" value="Genomic_DNA"/>
</dbReference>
<name>A0A5B7FUJ0_PORTR</name>
<proteinExistence type="predicted"/>
<evidence type="ECO:0000313" key="2">
    <source>
        <dbReference type="Proteomes" id="UP000324222"/>
    </source>
</evidence>
<sequence length="41" mass="4811">MVLKRLTVIHSETSSFALQPHPIFEMGRNCKMYPFILLTFL</sequence>
<evidence type="ECO:0000313" key="1">
    <source>
        <dbReference type="EMBL" id="MPC49216.1"/>
    </source>
</evidence>
<comment type="caution">
    <text evidence="1">The sequence shown here is derived from an EMBL/GenBank/DDBJ whole genome shotgun (WGS) entry which is preliminary data.</text>
</comment>
<accession>A0A5B7FUJ0</accession>
<protein>
    <submittedName>
        <fullName evidence="1">Uncharacterized protein</fullName>
    </submittedName>
</protein>
<organism evidence="1 2">
    <name type="scientific">Portunus trituberculatus</name>
    <name type="common">Swimming crab</name>
    <name type="synonym">Neptunus trituberculatus</name>
    <dbReference type="NCBI Taxonomy" id="210409"/>
    <lineage>
        <taxon>Eukaryota</taxon>
        <taxon>Metazoa</taxon>
        <taxon>Ecdysozoa</taxon>
        <taxon>Arthropoda</taxon>
        <taxon>Crustacea</taxon>
        <taxon>Multicrustacea</taxon>
        <taxon>Malacostraca</taxon>
        <taxon>Eumalacostraca</taxon>
        <taxon>Eucarida</taxon>
        <taxon>Decapoda</taxon>
        <taxon>Pleocyemata</taxon>
        <taxon>Brachyura</taxon>
        <taxon>Eubrachyura</taxon>
        <taxon>Portunoidea</taxon>
        <taxon>Portunidae</taxon>
        <taxon>Portuninae</taxon>
        <taxon>Portunus</taxon>
    </lineage>
</organism>
<dbReference type="Proteomes" id="UP000324222">
    <property type="component" value="Unassembled WGS sequence"/>
</dbReference>
<keyword evidence="2" id="KW-1185">Reference proteome</keyword>
<gene>
    <name evidence="1" type="ORF">E2C01_043012</name>
</gene>
<reference evidence="1 2" key="1">
    <citation type="submission" date="2019-05" db="EMBL/GenBank/DDBJ databases">
        <title>Another draft genome of Portunus trituberculatus and its Hox gene families provides insights of decapod evolution.</title>
        <authorList>
            <person name="Jeong J.-H."/>
            <person name="Song I."/>
            <person name="Kim S."/>
            <person name="Choi T."/>
            <person name="Kim D."/>
            <person name="Ryu S."/>
            <person name="Kim W."/>
        </authorList>
    </citation>
    <scope>NUCLEOTIDE SEQUENCE [LARGE SCALE GENOMIC DNA]</scope>
    <source>
        <tissue evidence="1">Muscle</tissue>
    </source>
</reference>